<protein>
    <recommendedName>
        <fullName evidence="3">Chitin-binding type-3 domain-containing protein</fullName>
    </recommendedName>
</protein>
<dbReference type="AlphaFoldDB" id="A0A096BCP6"/>
<name>A0A096BCP6_FLAPL</name>
<evidence type="ECO:0008006" key="3">
    <source>
        <dbReference type="Google" id="ProtNLM"/>
    </source>
</evidence>
<accession>A0A096BCP6</accession>
<dbReference type="HOGENOM" id="CLU_1259624_0_0_9"/>
<dbReference type="RefSeq" id="WP_044938505.1">
    <property type="nucleotide sequence ID" value="NZ_KN174161.1"/>
</dbReference>
<dbReference type="Gene3D" id="2.10.10.90">
    <property type="match status" value="1"/>
</dbReference>
<dbReference type="eggNOG" id="ENOG5033CYF">
    <property type="taxonomic scope" value="Bacteria"/>
</dbReference>
<organism evidence="1 2">
    <name type="scientific">Flavonifractor plautii 1_3_50AFAA</name>
    <dbReference type="NCBI Taxonomy" id="742738"/>
    <lineage>
        <taxon>Bacteria</taxon>
        <taxon>Bacillati</taxon>
        <taxon>Bacillota</taxon>
        <taxon>Clostridia</taxon>
        <taxon>Eubacteriales</taxon>
        <taxon>Oscillospiraceae</taxon>
        <taxon>Flavonifractor</taxon>
    </lineage>
</organism>
<comment type="caution">
    <text evidence="1">The sequence shown here is derived from an EMBL/GenBank/DDBJ whole genome shotgun (WGS) entry which is preliminary data.</text>
</comment>
<dbReference type="PATRIC" id="fig|742738.3.peg.381"/>
<keyword evidence="2" id="KW-1185">Reference proteome</keyword>
<reference evidence="1 2" key="1">
    <citation type="submission" date="2011-08" db="EMBL/GenBank/DDBJ databases">
        <title>The Genome Sequence of Clostridium orbiscindens 1_3_50AFAA.</title>
        <authorList>
            <consortium name="The Broad Institute Genome Sequencing Platform"/>
            <person name="Earl A."/>
            <person name="Ward D."/>
            <person name="Feldgarden M."/>
            <person name="Gevers D."/>
            <person name="Daigneault M."/>
            <person name="Strauss J."/>
            <person name="Allen-Vercoe E."/>
            <person name="Young S.K."/>
            <person name="Zeng Q."/>
            <person name="Gargeya S."/>
            <person name="Fitzgerald M."/>
            <person name="Haas B."/>
            <person name="Abouelleil A."/>
            <person name="Alvarado L."/>
            <person name="Arachchi H.M."/>
            <person name="Berlin A."/>
            <person name="Brown A."/>
            <person name="Chapman S.B."/>
            <person name="Chen Z."/>
            <person name="Dunbar C."/>
            <person name="Freedman E."/>
            <person name="Gearin G."/>
            <person name="Gellesch M."/>
            <person name="Goldberg J."/>
            <person name="Griggs A."/>
            <person name="Gujja S."/>
            <person name="Heiman D."/>
            <person name="Howarth C."/>
            <person name="Larson L."/>
            <person name="Lui A."/>
            <person name="MacDonald P.J.P."/>
            <person name="Montmayeur A."/>
            <person name="Murphy C."/>
            <person name="Neiman D."/>
            <person name="Pearson M."/>
            <person name="Priest M."/>
            <person name="Roberts A."/>
            <person name="Saif S."/>
            <person name="Shea T."/>
            <person name="Shenoy N."/>
            <person name="Sisk P."/>
            <person name="Stolte C."/>
            <person name="Sykes S."/>
            <person name="Wortman J."/>
            <person name="Nusbaum C."/>
            <person name="Birren B."/>
        </authorList>
    </citation>
    <scope>NUCLEOTIDE SEQUENCE [LARGE SCALE GENOMIC DNA]</scope>
    <source>
        <strain evidence="1 2">1_3_50AFAA</strain>
    </source>
</reference>
<evidence type="ECO:0000313" key="2">
    <source>
        <dbReference type="Proteomes" id="UP000029585"/>
    </source>
</evidence>
<dbReference type="EMBL" id="ADLO01000011">
    <property type="protein sequence ID" value="KGF57188.1"/>
    <property type="molecule type" value="Genomic_DNA"/>
</dbReference>
<proteinExistence type="predicted"/>
<sequence>MLTIIEIKAREDGGHGLQSQSHRTECWLEGWLAVPPELEQTAWDCAGYCDLDIQDGKLVGLTPREQPPKPEPEPDLTPQFRTAMLSYAATSTAIPDSYALDMSDLFPTWAAVLADGEELPEGRVLNDGGQLYRVVQAVTPQAHQAPHDEGMLAVYRPIDREHAGTADDPIPWVYGMDCHAGKCYRYNDKVYRVAEGGDMIPCTWPPDTPGMWQWEEVQA</sequence>
<dbReference type="Proteomes" id="UP000029585">
    <property type="component" value="Unassembled WGS sequence"/>
</dbReference>
<gene>
    <name evidence="1" type="ORF">HMPREF9460_00363</name>
</gene>
<evidence type="ECO:0000313" key="1">
    <source>
        <dbReference type="EMBL" id="KGF57188.1"/>
    </source>
</evidence>